<gene>
    <name evidence="2" type="ORF">FEM41_22995</name>
</gene>
<dbReference type="OrthoDB" id="5622706at2"/>
<sequence>MNKLRALLIGGLVLMTSGCSTLSEVHWSKMAPWNWFGSSISVSDNGVGGISAATPLNEEALADGLNGDYRLRSGMRMTNGRVMSYYEALKDDKVALIISGDGGQVGKIEVMDEDIATADGDVKPGTPFSDLYSKAYGACTKGSGDDAELVVCKAPNSQHLSYLFGGTWRGPEGLMPSDDTLKEWTLKKIVWQR</sequence>
<dbReference type="NCBIfam" id="NF007990">
    <property type="entry name" value="PRK10718.1"/>
    <property type="match status" value="1"/>
</dbReference>
<name>A0A4P8YR16_9ENTR</name>
<dbReference type="InterPro" id="IPR010938">
    <property type="entry name" value="DUF1131"/>
</dbReference>
<dbReference type="AlphaFoldDB" id="A0A4P8YR16"/>
<dbReference type="RefSeq" id="WP_138098811.1">
    <property type="nucleotide sequence ID" value="NZ_CP040428.1"/>
</dbReference>
<reference evidence="2 3" key="1">
    <citation type="submission" date="2019-05" db="EMBL/GenBank/DDBJ databases">
        <title>Complete genome sequence of Izhakiella calystegiae KSNA2, an endophyte isolated from beach morning glory (Calystegia soldanella).</title>
        <authorList>
            <person name="Jiang L."/>
            <person name="Jeong J.C."/>
            <person name="Kim C.Y."/>
            <person name="Kim D.H."/>
            <person name="Kim S.W."/>
            <person name="Lee j."/>
        </authorList>
    </citation>
    <scope>NUCLEOTIDE SEQUENCE [LARGE SCALE GENOMIC DNA]</scope>
    <source>
        <strain evidence="2 3">KSNA2</strain>
    </source>
</reference>
<dbReference type="PROSITE" id="PS51257">
    <property type="entry name" value="PROKAR_LIPOPROTEIN"/>
    <property type="match status" value="1"/>
</dbReference>
<keyword evidence="3" id="KW-1185">Reference proteome</keyword>
<evidence type="ECO:0000313" key="3">
    <source>
        <dbReference type="Proteomes" id="UP000302163"/>
    </source>
</evidence>
<protein>
    <submittedName>
        <fullName evidence="2">RpoE-regulated lipoprotein</fullName>
    </submittedName>
</protein>
<dbReference type="Gene3D" id="2.60.460.10">
    <property type="entry name" value="protein yfey like domain"/>
    <property type="match status" value="1"/>
</dbReference>
<proteinExistence type="predicted"/>
<dbReference type="EMBL" id="CP040428">
    <property type="protein sequence ID" value="QCT22304.1"/>
    <property type="molecule type" value="Genomic_DNA"/>
</dbReference>
<dbReference type="KEGG" id="izh:FEM41_22995"/>
<dbReference type="InterPro" id="IPR038714">
    <property type="entry name" value="YfeY-like_sf"/>
</dbReference>
<evidence type="ECO:0000256" key="1">
    <source>
        <dbReference type="SAM" id="SignalP"/>
    </source>
</evidence>
<organism evidence="2 3">
    <name type="scientific">Jejubacter calystegiae</name>
    <dbReference type="NCBI Taxonomy" id="2579935"/>
    <lineage>
        <taxon>Bacteria</taxon>
        <taxon>Pseudomonadati</taxon>
        <taxon>Pseudomonadota</taxon>
        <taxon>Gammaproteobacteria</taxon>
        <taxon>Enterobacterales</taxon>
        <taxon>Enterobacteriaceae</taxon>
        <taxon>Jejubacter</taxon>
    </lineage>
</organism>
<feature type="chain" id="PRO_5020444607" evidence="1">
    <location>
        <begin position="23"/>
        <end position="193"/>
    </location>
</feature>
<accession>A0A4P8YR16</accession>
<keyword evidence="2" id="KW-0449">Lipoprotein</keyword>
<evidence type="ECO:0000313" key="2">
    <source>
        <dbReference type="EMBL" id="QCT22304.1"/>
    </source>
</evidence>
<keyword evidence="1" id="KW-0732">Signal</keyword>
<dbReference type="Proteomes" id="UP000302163">
    <property type="component" value="Chromosome"/>
</dbReference>
<feature type="signal peptide" evidence="1">
    <location>
        <begin position="1"/>
        <end position="22"/>
    </location>
</feature>
<dbReference type="Pfam" id="PF06572">
    <property type="entry name" value="DUF1131"/>
    <property type="match status" value="1"/>
</dbReference>